<dbReference type="RefSeq" id="WP_147687096.1">
    <property type="nucleotide sequence ID" value="NZ_VDUX01000006.1"/>
</dbReference>
<evidence type="ECO:0000313" key="2">
    <source>
        <dbReference type="EMBL" id="TXL57571.1"/>
    </source>
</evidence>
<protein>
    <submittedName>
        <fullName evidence="2">Uncharacterized protein</fullName>
    </submittedName>
</protein>
<proteinExistence type="predicted"/>
<dbReference type="AlphaFoldDB" id="A0A5C8NF21"/>
<keyword evidence="3" id="KW-1185">Reference proteome</keyword>
<comment type="caution">
    <text evidence="2">The sequence shown here is derived from an EMBL/GenBank/DDBJ whole genome shotgun (WGS) entry which is preliminary data.</text>
</comment>
<organism evidence="2 3">
    <name type="scientific">Aeromicrobium terrae</name>
    <dbReference type="NCBI Taxonomy" id="2498846"/>
    <lineage>
        <taxon>Bacteria</taxon>
        <taxon>Bacillati</taxon>
        <taxon>Actinomycetota</taxon>
        <taxon>Actinomycetes</taxon>
        <taxon>Propionibacteriales</taxon>
        <taxon>Nocardioidaceae</taxon>
        <taxon>Aeromicrobium</taxon>
    </lineage>
</organism>
<dbReference type="EMBL" id="VDUX01000006">
    <property type="protein sequence ID" value="TXL57571.1"/>
    <property type="molecule type" value="Genomic_DNA"/>
</dbReference>
<gene>
    <name evidence="2" type="ORF">FHP06_12315</name>
</gene>
<evidence type="ECO:0000313" key="3">
    <source>
        <dbReference type="Proteomes" id="UP000321571"/>
    </source>
</evidence>
<accession>A0A5C8NF21</accession>
<keyword evidence="1" id="KW-1133">Transmembrane helix</keyword>
<feature type="transmembrane region" description="Helical" evidence="1">
    <location>
        <begin position="54"/>
        <end position="74"/>
    </location>
</feature>
<name>A0A5C8NF21_9ACTN</name>
<reference evidence="2 3" key="1">
    <citation type="submission" date="2019-06" db="EMBL/GenBank/DDBJ databases">
        <title>Aeromicrobium sp. nov., isolated from a maize field.</title>
        <authorList>
            <person name="Lin S.-Y."/>
            <person name="Tsai C.-F."/>
            <person name="Young C.-C."/>
        </authorList>
    </citation>
    <scope>NUCLEOTIDE SEQUENCE [LARGE SCALE GENOMIC DNA]</scope>
    <source>
        <strain evidence="2 3">CC-CFT486</strain>
    </source>
</reference>
<keyword evidence="1" id="KW-0812">Transmembrane</keyword>
<sequence>MLLADGSSKTDALTDWRFWLVVVPGAVVWVWWSRRVEKKRGRPFTDRERWARRIKLRVLTFGVTVLVLFVAWLVRS</sequence>
<feature type="transmembrane region" description="Helical" evidence="1">
    <location>
        <begin position="16"/>
        <end position="33"/>
    </location>
</feature>
<evidence type="ECO:0000256" key="1">
    <source>
        <dbReference type="SAM" id="Phobius"/>
    </source>
</evidence>
<keyword evidence="1" id="KW-0472">Membrane</keyword>
<dbReference type="Proteomes" id="UP000321571">
    <property type="component" value="Unassembled WGS sequence"/>
</dbReference>